<dbReference type="PANTHER" id="PTHR46121:SF3">
    <property type="entry name" value="STEROIDOGENIC ACUTE REGULATORY-LIKE PROTEIN 1"/>
    <property type="match status" value="1"/>
</dbReference>
<dbReference type="SUPFAM" id="SSF55961">
    <property type="entry name" value="Bet v1-like"/>
    <property type="match status" value="1"/>
</dbReference>
<dbReference type="PANTHER" id="PTHR46121">
    <property type="entry name" value="STEROIDOGENIC ACUTE REGULATORY PROTEIN-LIKE"/>
    <property type="match status" value="1"/>
</dbReference>
<dbReference type="GO" id="GO:0099044">
    <property type="term" value="P:vesicle tethering to endoplasmic reticulum"/>
    <property type="evidence" value="ECO:0007669"/>
    <property type="project" value="TreeGrafter"/>
</dbReference>
<feature type="domain" description="START" evidence="1">
    <location>
        <begin position="87"/>
        <end position="225"/>
    </location>
</feature>
<dbReference type="Gene3D" id="3.30.530.20">
    <property type="match status" value="1"/>
</dbReference>
<dbReference type="InterPro" id="IPR023393">
    <property type="entry name" value="START-like_dom_sf"/>
</dbReference>
<proteinExistence type="predicted"/>
<name>A0A914D4N9_9BILA</name>
<accession>A0A914D4N9</accession>
<reference evidence="3" key="1">
    <citation type="submission" date="2022-11" db="UniProtKB">
        <authorList>
            <consortium name="WormBaseParasite"/>
        </authorList>
    </citation>
    <scope>IDENTIFICATION</scope>
</reference>
<dbReference type="AlphaFoldDB" id="A0A914D4N9"/>
<organism evidence="2 3">
    <name type="scientific">Acrobeloides nanus</name>
    <dbReference type="NCBI Taxonomy" id="290746"/>
    <lineage>
        <taxon>Eukaryota</taxon>
        <taxon>Metazoa</taxon>
        <taxon>Ecdysozoa</taxon>
        <taxon>Nematoda</taxon>
        <taxon>Chromadorea</taxon>
        <taxon>Rhabditida</taxon>
        <taxon>Tylenchina</taxon>
        <taxon>Cephalobomorpha</taxon>
        <taxon>Cephaloboidea</taxon>
        <taxon>Cephalobidae</taxon>
        <taxon>Acrobeloides</taxon>
    </lineage>
</organism>
<keyword evidence="2" id="KW-1185">Reference proteome</keyword>
<dbReference type="GO" id="GO:0005789">
    <property type="term" value="C:endoplasmic reticulum membrane"/>
    <property type="evidence" value="ECO:0007669"/>
    <property type="project" value="TreeGrafter"/>
</dbReference>
<dbReference type="Proteomes" id="UP000887540">
    <property type="component" value="Unplaced"/>
</dbReference>
<dbReference type="WBParaSite" id="ACRNAN_scaffold18061.g12522.t1">
    <property type="protein sequence ID" value="ACRNAN_scaffold18061.g12522.t1"/>
    <property type="gene ID" value="ACRNAN_scaffold18061.g12522"/>
</dbReference>
<dbReference type="GO" id="GO:0031902">
    <property type="term" value="C:late endosome membrane"/>
    <property type="evidence" value="ECO:0007669"/>
    <property type="project" value="TreeGrafter"/>
</dbReference>
<dbReference type="InterPro" id="IPR051869">
    <property type="entry name" value="STARD3"/>
</dbReference>
<dbReference type="GO" id="GO:0140284">
    <property type="term" value="C:endoplasmic reticulum-endosome membrane contact site"/>
    <property type="evidence" value="ECO:0007669"/>
    <property type="project" value="TreeGrafter"/>
</dbReference>
<evidence type="ECO:0000259" key="1">
    <source>
        <dbReference type="PROSITE" id="PS50848"/>
    </source>
</evidence>
<dbReference type="GO" id="GO:0008289">
    <property type="term" value="F:lipid binding"/>
    <property type="evidence" value="ECO:0007669"/>
    <property type="project" value="InterPro"/>
</dbReference>
<dbReference type="Pfam" id="PF01852">
    <property type="entry name" value="START"/>
    <property type="match status" value="1"/>
</dbReference>
<dbReference type="CDD" id="cd00177">
    <property type="entry name" value="START"/>
    <property type="match status" value="1"/>
</dbReference>
<dbReference type="PROSITE" id="PS50848">
    <property type="entry name" value="START"/>
    <property type="match status" value="1"/>
</dbReference>
<evidence type="ECO:0000313" key="3">
    <source>
        <dbReference type="WBParaSite" id="ACRNAN_scaffold18061.g12522.t1"/>
    </source>
</evidence>
<sequence>MNSVDIYGVTDTISSDSQYQNALKTAFNAFKEAMEIFNDPKFESKEDWKKEAQSEGATVHSKYFDYGKSYGELQVRWDDMFREDWEDVNHISDWNNNIAFAKIVHQITPNFDIVNYANNDVMVVKGRDFVVARLKRTVNGSGYIVAKSIDLPELPEIQNFVRGWIHLGAGRFAPHPTKPNVTIIDYIMCIDLKGYIPKMLVNTVMAKLVLKDYEQNKLHFEKKGVKK</sequence>
<dbReference type="SMART" id="SM00234">
    <property type="entry name" value="START"/>
    <property type="match status" value="1"/>
</dbReference>
<protein>
    <submittedName>
        <fullName evidence="3">START domain-containing protein</fullName>
    </submittedName>
</protein>
<evidence type="ECO:0000313" key="2">
    <source>
        <dbReference type="Proteomes" id="UP000887540"/>
    </source>
</evidence>
<dbReference type="InterPro" id="IPR002913">
    <property type="entry name" value="START_lipid-bd_dom"/>
</dbReference>
<dbReference type="GO" id="GO:0005765">
    <property type="term" value="C:lysosomal membrane"/>
    <property type="evidence" value="ECO:0007669"/>
    <property type="project" value="TreeGrafter"/>
</dbReference>